<dbReference type="EMBL" id="CP071444">
    <property type="protein sequence ID" value="QSX09455.1"/>
    <property type="molecule type" value="Genomic_DNA"/>
</dbReference>
<evidence type="ECO:0000313" key="2">
    <source>
        <dbReference type="EMBL" id="QSX09455.1"/>
    </source>
</evidence>
<dbReference type="RefSeq" id="WP_207300790.1">
    <property type="nucleotide sequence ID" value="NZ_CP071444.1"/>
</dbReference>
<keyword evidence="1" id="KW-0472">Membrane</keyword>
<evidence type="ECO:0000256" key="1">
    <source>
        <dbReference type="SAM" id="Phobius"/>
    </source>
</evidence>
<protein>
    <submittedName>
        <fullName evidence="2">Uncharacterized protein</fullName>
    </submittedName>
</protein>
<dbReference type="KEGG" id="alka:J0B03_05165"/>
<reference evidence="2" key="1">
    <citation type="submission" date="2021-03" db="EMBL/GenBank/DDBJ databases">
        <title>Alkalibacter marinus sp. nov., isolated from tidal flat sediment.</title>
        <authorList>
            <person name="Namirimu T."/>
            <person name="Yang J.-A."/>
            <person name="Yang S.-H."/>
            <person name="Kim Y.-J."/>
            <person name="Kwon K.K."/>
        </authorList>
    </citation>
    <scope>NUCLEOTIDE SEQUENCE</scope>
    <source>
        <strain evidence="2">ES005</strain>
    </source>
</reference>
<name>A0A974XIR2_9FIRM</name>
<dbReference type="AlphaFoldDB" id="A0A974XIR2"/>
<organism evidence="2 3">
    <name type="scientific">Alkalibacter rhizosphaerae</name>
    <dbReference type="NCBI Taxonomy" id="2815577"/>
    <lineage>
        <taxon>Bacteria</taxon>
        <taxon>Bacillati</taxon>
        <taxon>Bacillota</taxon>
        <taxon>Clostridia</taxon>
        <taxon>Eubacteriales</taxon>
        <taxon>Eubacteriaceae</taxon>
        <taxon>Alkalibacter</taxon>
    </lineage>
</organism>
<gene>
    <name evidence="2" type="ORF">J0B03_05165</name>
</gene>
<feature type="transmembrane region" description="Helical" evidence="1">
    <location>
        <begin position="12"/>
        <end position="33"/>
    </location>
</feature>
<evidence type="ECO:0000313" key="3">
    <source>
        <dbReference type="Proteomes" id="UP000663499"/>
    </source>
</evidence>
<keyword evidence="3" id="KW-1185">Reference proteome</keyword>
<dbReference type="Proteomes" id="UP000663499">
    <property type="component" value="Chromosome"/>
</dbReference>
<sequence>MSDLWTCLFIMFKVGLATPIATVVGIVICVVYLKLSKWDKDLESVGRHD</sequence>
<keyword evidence="1" id="KW-0812">Transmembrane</keyword>
<proteinExistence type="predicted"/>
<keyword evidence="1" id="KW-1133">Transmembrane helix</keyword>
<accession>A0A974XIR2</accession>